<accession>A0ABR0AZ48</accession>
<dbReference type="EMBL" id="JAOYFB010000039">
    <property type="protein sequence ID" value="KAK4030401.1"/>
    <property type="molecule type" value="Genomic_DNA"/>
</dbReference>
<proteinExistence type="predicted"/>
<keyword evidence="1" id="KW-0472">Membrane</keyword>
<gene>
    <name evidence="2" type="ORF">OUZ56_023400</name>
</gene>
<keyword evidence="1" id="KW-1133">Transmembrane helix</keyword>
<evidence type="ECO:0000313" key="3">
    <source>
        <dbReference type="Proteomes" id="UP001234178"/>
    </source>
</evidence>
<comment type="caution">
    <text evidence="2">The sequence shown here is derived from an EMBL/GenBank/DDBJ whole genome shotgun (WGS) entry which is preliminary data.</text>
</comment>
<feature type="transmembrane region" description="Helical" evidence="1">
    <location>
        <begin position="47"/>
        <end position="68"/>
    </location>
</feature>
<keyword evidence="1" id="KW-0812">Transmembrane</keyword>
<protein>
    <submittedName>
        <fullName evidence="2">Uncharacterized protein</fullName>
    </submittedName>
</protein>
<sequence length="84" mass="9315">MWLAPSADEAESAAFVKSEAPAMKKSRKKKSSPPTVGFYTATRFQCYFFLVNLSIGVIHLSVLPSTLFRTFELITVAKPPLFSN</sequence>
<dbReference type="Proteomes" id="UP001234178">
    <property type="component" value="Unassembled WGS sequence"/>
</dbReference>
<organism evidence="2 3">
    <name type="scientific">Daphnia magna</name>
    <dbReference type="NCBI Taxonomy" id="35525"/>
    <lineage>
        <taxon>Eukaryota</taxon>
        <taxon>Metazoa</taxon>
        <taxon>Ecdysozoa</taxon>
        <taxon>Arthropoda</taxon>
        <taxon>Crustacea</taxon>
        <taxon>Branchiopoda</taxon>
        <taxon>Diplostraca</taxon>
        <taxon>Cladocera</taxon>
        <taxon>Anomopoda</taxon>
        <taxon>Daphniidae</taxon>
        <taxon>Daphnia</taxon>
    </lineage>
</organism>
<reference evidence="2 3" key="1">
    <citation type="journal article" date="2023" name="Nucleic Acids Res.">
        <title>The hologenome of Daphnia magna reveals possible DNA methylation and microbiome-mediated evolution of the host genome.</title>
        <authorList>
            <person name="Chaturvedi A."/>
            <person name="Li X."/>
            <person name="Dhandapani V."/>
            <person name="Marshall H."/>
            <person name="Kissane S."/>
            <person name="Cuenca-Cambronero M."/>
            <person name="Asole G."/>
            <person name="Calvet F."/>
            <person name="Ruiz-Romero M."/>
            <person name="Marangio P."/>
            <person name="Guigo R."/>
            <person name="Rago D."/>
            <person name="Mirbahai L."/>
            <person name="Eastwood N."/>
            <person name="Colbourne J.K."/>
            <person name="Zhou J."/>
            <person name="Mallon E."/>
            <person name="Orsini L."/>
        </authorList>
    </citation>
    <scope>NUCLEOTIDE SEQUENCE [LARGE SCALE GENOMIC DNA]</scope>
    <source>
        <strain evidence="2">LRV0_1</strain>
    </source>
</reference>
<evidence type="ECO:0000256" key="1">
    <source>
        <dbReference type="SAM" id="Phobius"/>
    </source>
</evidence>
<keyword evidence="3" id="KW-1185">Reference proteome</keyword>
<name>A0ABR0AZ48_9CRUS</name>
<evidence type="ECO:0000313" key="2">
    <source>
        <dbReference type="EMBL" id="KAK4030401.1"/>
    </source>
</evidence>